<feature type="chain" id="PRO_5002828519" evidence="7">
    <location>
        <begin position="19"/>
        <end position="188"/>
    </location>
</feature>
<dbReference type="PROSITE" id="PS00022">
    <property type="entry name" value="EGF_1"/>
    <property type="match status" value="1"/>
</dbReference>
<dbReference type="Pfam" id="PF00008">
    <property type="entry name" value="EGF"/>
    <property type="match status" value="1"/>
</dbReference>
<keyword evidence="2 7" id="KW-0732">Signal</keyword>
<dbReference type="GO" id="GO:0007157">
    <property type="term" value="P:heterophilic cell-cell adhesion via plasma membrane cell adhesion molecules"/>
    <property type="evidence" value="ECO:0007669"/>
    <property type="project" value="TreeGrafter"/>
</dbReference>
<dbReference type="GO" id="GO:0005886">
    <property type="term" value="C:plasma membrane"/>
    <property type="evidence" value="ECO:0007669"/>
    <property type="project" value="TreeGrafter"/>
</dbReference>
<feature type="domain" description="EGF-like" evidence="8">
    <location>
        <begin position="141"/>
        <end position="177"/>
    </location>
</feature>
<keyword evidence="1 6" id="KW-0245">EGF-like domain</keyword>
<reference evidence="9" key="1">
    <citation type="journal article" date="2008" name="Genome Res.">
        <title>Genomic analysis of the immune gene repertoire of amphioxus reveals extraordinary innate complexity and diversity.</title>
        <authorList>
            <person name="Huang S."/>
            <person name="Yuan S."/>
            <person name="Guo L."/>
            <person name="Yu Y."/>
            <person name="Li J."/>
            <person name="Wu T."/>
            <person name="Liu T."/>
            <person name="Yang M."/>
            <person name="Wu K."/>
            <person name="Liu H."/>
            <person name="Ge J."/>
            <person name="Yu Y."/>
            <person name="Huang H."/>
            <person name="Dong M."/>
            <person name="Yu C."/>
            <person name="Chen S."/>
            <person name="Xu A."/>
        </authorList>
    </citation>
    <scope>NUCLEOTIDE SEQUENCE</scope>
    <source>
        <strain evidence="9">Bbelin25</strain>
    </source>
</reference>
<evidence type="ECO:0000256" key="1">
    <source>
        <dbReference type="ARBA" id="ARBA00022536"/>
    </source>
</evidence>
<feature type="signal peptide" evidence="7">
    <location>
        <begin position="1"/>
        <end position="18"/>
    </location>
</feature>
<dbReference type="SMART" id="SM00179">
    <property type="entry name" value="EGF_CA"/>
    <property type="match status" value="1"/>
</dbReference>
<dbReference type="InterPro" id="IPR000742">
    <property type="entry name" value="EGF"/>
</dbReference>
<dbReference type="PRINTS" id="PR00010">
    <property type="entry name" value="EGFBLOOD"/>
</dbReference>
<dbReference type="PROSITE" id="PS01186">
    <property type="entry name" value="EGF_2"/>
    <property type="match status" value="1"/>
</dbReference>
<evidence type="ECO:0000256" key="6">
    <source>
        <dbReference type="PROSITE-ProRule" id="PRU00076"/>
    </source>
</evidence>
<dbReference type="FunFam" id="2.10.25.10:FF:000123">
    <property type="entry name" value="Crumbs homolog 1 (Drosophila)"/>
    <property type="match status" value="1"/>
</dbReference>
<dbReference type="PANTHER" id="PTHR24049">
    <property type="entry name" value="CRUMBS FAMILY MEMBER"/>
    <property type="match status" value="1"/>
</dbReference>
<sequence>MWTLLVLTLAVAACPVQTQGGTFLATYLGYDYFKVQASGQMSSANVKAACDGAGYVTPCPGDGDCQYSSADCVQTGLTDCSWPMNEVSQVLCGDRPYRCPAFDGVYSFMADWSSGSAWGVENGGGFTGNDESDRYAFCARDVNVCSSAPCHNGATCQDGANSLTCRCAPGYTGIHCETDIDECSSDPC</sequence>
<dbReference type="PROSITE" id="PS50026">
    <property type="entry name" value="EGF_3"/>
    <property type="match status" value="1"/>
</dbReference>
<dbReference type="GO" id="GO:0045197">
    <property type="term" value="P:establishment or maintenance of epithelial cell apical/basal polarity"/>
    <property type="evidence" value="ECO:0007669"/>
    <property type="project" value="TreeGrafter"/>
</dbReference>
<dbReference type="SMART" id="SM00181">
    <property type="entry name" value="EGF"/>
    <property type="match status" value="1"/>
</dbReference>
<evidence type="ECO:0000256" key="4">
    <source>
        <dbReference type="ARBA" id="ARBA00023157"/>
    </source>
</evidence>
<dbReference type="CDD" id="cd00054">
    <property type="entry name" value="EGF_CA"/>
    <property type="match status" value="1"/>
</dbReference>
<feature type="non-terminal residue" evidence="9">
    <location>
        <position position="188"/>
    </location>
</feature>
<dbReference type="InterPro" id="IPR001881">
    <property type="entry name" value="EGF-like_Ca-bd_dom"/>
</dbReference>
<evidence type="ECO:0000259" key="8">
    <source>
        <dbReference type="PROSITE" id="PS50026"/>
    </source>
</evidence>
<evidence type="ECO:0000256" key="7">
    <source>
        <dbReference type="SAM" id="SignalP"/>
    </source>
</evidence>
<comment type="caution">
    <text evidence="6">Lacks conserved residue(s) required for the propagation of feature annotation.</text>
</comment>
<evidence type="ECO:0000313" key="9">
    <source>
        <dbReference type="EMBL" id="ABY54817.1"/>
    </source>
</evidence>
<dbReference type="GO" id="GO:0032991">
    <property type="term" value="C:protein-containing complex"/>
    <property type="evidence" value="ECO:0007669"/>
    <property type="project" value="TreeGrafter"/>
</dbReference>
<proteinExistence type="evidence at transcript level"/>
<dbReference type="SUPFAM" id="SSF57196">
    <property type="entry name" value="EGF/Laminin"/>
    <property type="match status" value="1"/>
</dbReference>
<dbReference type="Gene3D" id="2.10.25.10">
    <property type="entry name" value="Laminin"/>
    <property type="match status" value="1"/>
</dbReference>
<dbReference type="PANTHER" id="PTHR24049:SF22">
    <property type="entry name" value="DROSOPHILA CRUMBS HOMOLOG"/>
    <property type="match status" value="1"/>
</dbReference>
<name>B4XWC5_9BRAN</name>
<dbReference type="EMBL" id="EU183373">
    <property type="protein sequence ID" value="ABY54817.1"/>
    <property type="molecule type" value="mRNA"/>
</dbReference>
<keyword evidence="9" id="KW-0430">Lectin</keyword>
<evidence type="ECO:0000256" key="3">
    <source>
        <dbReference type="ARBA" id="ARBA00022737"/>
    </source>
</evidence>
<keyword evidence="4 6" id="KW-1015">Disulfide bond</keyword>
<keyword evidence="5" id="KW-0325">Glycoprotein</keyword>
<feature type="disulfide bond" evidence="6">
    <location>
        <begin position="167"/>
        <end position="176"/>
    </location>
</feature>
<evidence type="ECO:0000256" key="5">
    <source>
        <dbReference type="ARBA" id="ARBA00023180"/>
    </source>
</evidence>
<accession>B4XWC5</accession>
<dbReference type="InterPro" id="IPR051022">
    <property type="entry name" value="Notch_Cell-Fate_Det"/>
</dbReference>
<protein>
    <submittedName>
        <fullName evidence="9">C-type lectin</fullName>
    </submittedName>
</protein>
<organism evidence="9">
    <name type="scientific">Branchiostoma japonicum</name>
    <name type="common">Japanese lancelet</name>
    <dbReference type="NCBI Taxonomy" id="373177"/>
    <lineage>
        <taxon>Eukaryota</taxon>
        <taxon>Metazoa</taxon>
        <taxon>Chordata</taxon>
        <taxon>Cephalochordata</taxon>
        <taxon>Leptocardii</taxon>
        <taxon>Amphioxiformes</taxon>
        <taxon>Branchiostomatidae</taxon>
        <taxon>Branchiostoma</taxon>
    </lineage>
</organism>
<evidence type="ECO:0000256" key="2">
    <source>
        <dbReference type="ARBA" id="ARBA00022729"/>
    </source>
</evidence>
<dbReference type="AlphaFoldDB" id="B4XWC5"/>
<dbReference type="GO" id="GO:0005509">
    <property type="term" value="F:calcium ion binding"/>
    <property type="evidence" value="ECO:0007669"/>
    <property type="project" value="InterPro"/>
</dbReference>
<keyword evidence="3" id="KW-0677">Repeat</keyword>
<dbReference type="GO" id="GO:0030246">
    <property type="term" value="F:carbohydrate binding"/>
    <property type="evidence" value="ECO:0007669"/>
    <property type="project" value="UniProtKB-KW"/>
</dbReference>